<feature type="signal peptide" evidence="2">
    <location>
        <begin position="1"/>
        <end position="22"/>
    </location>
</feature>
<keyword evidence="2" id="KW-0732">Signal</keyword>
<feature type="region of interest" description="Disordered" evidence="1">
    <location>
        <begin position="48"/>
        <end position="97"/>
    </location>
</feature>
<dbReference type="RefSeq" id="WP_301218745.1">
    <property type="nucleotide sequence ID" value="NZ_JAROCB010000002.1"/>
</dbReference>
<evidence type="ECO:0000256" key="1">
    <source>
        <dbReference type="SAM" id="MobiDB-lite"/>
    </source>
</evidence>
<evidence type="ECO:0000313" key="4">
    <source>
        <dbReference type="Proteomes" id="UP001174210"/>
    </source>
</evidence>
<protein>
    <submittedName>
        <fullName evidence="3">Uncharacterized protein</fullName>
    </submittedName>
</protein>
<accession>A0ABT8IY01</accession>
<dbReference type="Proteomes" id="UP001174210">
    <property type="component" value="Unassembled WGS sequence"/>
</dbReference>
<reference evidence="3" key="1">
    <citation type="submission" date="2023-03" db="EMBL/GenBank/DDBJ databases">
        <title>MT1 and MT2 Draft Genomes of Novel Species.</title>
        <authorList>
            <person name="Venkateswaran K."/>
        </authorList>
    </citation>
    <scope>NUCLEOTIDE SEQUENCE</scope>
    <source>
        <strain evidence="3">F6_8S_P_1A</strain>
    </source>
</reference>
<proteinExistence type="predicted"/>
<organism evidence="3 4">
    <name type="scientific">Leifsonia virtsii</name>
    <dbReference type="NCBI Taxonomy" id="3035915"/>
    <lineage>
        <taxon>Bacteria</taxon>
        <taxon>Bacillati</taxon>
        <taxon>Actinomycetota</taxon>
        <taxon>Actinomycetes</taxon>
        <taxon>Micrococcales</taxon>
        <taxon>Microbacteriaceae</taxon>
        <taxon>Leifsonia</taxon>
    </lineage>
</organism>
<evidence type="ECO:0000256" key="2">
    <source>
        <dbReference type="SAM" id="SignalP"/>
    </source>
</evidence>
<feature type="chain" id="PRO_5045408764" evidence="2">
    <location>
        <begin position="23"/>
        <end position="235"/>
    </location>
</feature>
<dbReference type="PROSITE" id="PS51257">
    <property type="entry name" value="PROKAR_LIPOPROTEIN"/>
    <property type="match status" value="1"/>
</dbReference>
<sequence>MRRRRSGFVAGALIACVAASLAGLGAARVPTTAHTAWCIPLFMSCSSPSPTPTPTPTPTSGVPGVPTLPLPGSPAVPGAPTPTPTPTAPAAPAGPDAGAPVFTQPPAQLGSSSLSFSGLKGISVVTVPLADGSRIPVLKISADSITIDGFSLTVRKDTGPKLATTADQMALRGNVQVYLDSVTATGPDGKGITLGASTPPPADGLPPQLLRVTLGLVGVTADSIHFTAPHQHLTE</sequence>
<keyword evidence="4" id="KW-1185">Reference proteome</keyword>
<feature type="compositionally biased region" description="Pro residues" evidence="1">
    <location>
        <begin position="66"/>
        <end position="89"/>
    </location>
</feature>
<name>A0ABT8IY01_9MICO</name>
<comment type="caution">
    <text evidence="3">The sequence shown here is derived from an EMBL/GenBank/DDBJ whole genome shotgun (WGS) entry which is preliminary data.</text>
</comment>
<gene>
    <name evidence="3" type="ORF">P5G59_10685</name>
</gene>
<evidence type="ECO:0000313" key="3">
    <source>
        <dbReference type="EMBL" id="MDN4597607.1"/>
    </source>
</evidence>
<dbReference type="EMBL" id="JAROCB010000002">
    <property type="protein sequence ID" value="MDN4597607.1"/>
    <property type="molecule type" value="Genomic_DNA"/>
</dbReference>